<organism evidence="1 2">
    <name type="scientific">Panagrolaimus sp. ES5</name>
    <dbReference type="NCBI Taxonomy" id="591445"/>
    <lineage>
        <taxon>Eukaryota</taxon>
        <taxon>Metazoa</taxon>
        <taxon>Ecdysozoa</taxon>
        <taxon>Nematoda</taxon>
        <taxon>Chromadorea</taxon>
        <taxon>Rhabditida</taxon>
        <taxon>Tylenchina</taxon>
        <taxon>Panagrolaimomorpha</taxon>
        <taxon>Panagrolaimoidea</taxon>
        <taxon>Panagrolaimidae</taxon>
        <taxon>Panagrolaimus</taxon>
    </lineage>
</organism>
<sequence length="135" mass="15828">MLKRLSRTIDTQFCGRINILLARSLPLNEKSGLNPTGQFNATNETEYNLELDESELKTVKKEEGEAIEIDSVPEIPVDFKLYQEFWELQKFFCDPNRIYQKNEFDTFQKNLNNVMVVFTTYRLDKKRTGSYSQAV</sequence>
<name>A0AC34GGM1_9BILA</name>
<proteinExistence type="predicted"/>
<evidence type="ECO:0000313" key="2">
    <source>
        <dbReference type="WBParaSite" id="ES5_v2.g28823.t1"/>
    </source>
</evidence>
<protein>
    <submittedName>
        <fullName evidence="2">Uncharacterized protein</fullName>
    </submittedName>
</protein>
<dbReference type="WBParaSite" id="ES5_v2.g28823.t1">
    <property type="protein sequence ID" value="ES5_v2.g28823.t1"/>
    <property type="gene ID" value="ES5_v2.g28823"/>
</dbReference>
<evidence type="ECO:0000313" key="1">
    <source>
        <dbReference type="Proteomes" id="UP000887579"/>
    </source>
</evidence>
<dbReference type="Proteomes" id="UP000887579">
    <property type="component" value="Unplaced"/>
</dbReference>
<accession>A0AC34GGM1</accession>
<reference evidence="2" key="1">
    <citation type="submission" date="2022-11" db="UniProtKB">
        <authorList>
            <consortium name="WormBaseParasite"/>
        </authorList>
    </citation>
    <scope>IDENTIFICATION</scope>
</reference>